<feature type="transmembrane region" description="Helical" evidence="1">
    <location>
        <begin position="43"/>
        <end position="64"/>
    </location>
</feature>
<gene>
    <name evidence="2" type="ORF">S01H1_07937</name>
</gene>
<evidence type="ECO:0000256" key="1">
    <source>
        <dbReference type="SAM" id="Phobius"/>
    </source>
</evidence>
<dbReference type="Pfam" id="PF20556">
    <property type="entry name" value="DUF6768"/>
    <property type="match status" value="1"/>
</dbReference>
<dbReference type="AlphaFoldDB" id="X0T940"/>
<evidence type="ECO:0000313" key="2">
    <source>
        <dbReference type="EMBL" id="GAF72590.1"/>
    </source>
</evidence>
<comment type="caution">
    <text evidence="2">The sequence shown here is derived from an EMBL/GenBank/DDBJ whole genome shotgun (WGS) entry which is preliminary data.</text>
</comment>
<keyword evidence="1" id="KW-1133">Transmembrane helix</keyword>
<keyword evidence="1" id="KW-0812">Transmembrane</keyword>
<protein>
    <submittedName>
        <fullName evidence="2">Uncharacterized protein</fullName>
    </submittedName>
</protein>
<accession>X0T940</accession>
<proteinExistence type="predicted"/>
<keyword evidence="1" id="KW-0472">Membrane</keyword>
<reference evidence="2" key="1">
    <citation type="journal article" date="2014" name="Front. Microbiol.">
        <title>High frequency of phylogenetically diverse reductive dehalogenase-homologous genes in deep subseafloor sedimentary metagenomes.</title>
        <authorList>
            <person name="Kawai M."/>
            <person name="Futagami T."/>
            <person name="Toyoda A."/>
            <person name="Takaki Y."/>
            <person name="Nishi S."/>
            <person name="Hori S."/>
            <person name="Arai W."/>
            <person name="Tsubouchi T."/>
            <person name="Morono Y."/>
            <person name="Uchiyama I."/>
            <person name="Ito T."/>
            <person name="Fujiyama A."/>
            <person name="Inagaki F."/>
            <person name="Takami H."/>
        </authorList>
    </citation>
    <scope>NUCLEOTIDE SEQUENCE</scope>
    <source>
        <strain evidence="2">Expedition CK06-06</strain>
    </source>
</reference>
<dbReference type="EMBL" id="BARS01004072">
    <property type="protein sequence ID" value="GAF72590.1"/>
    <property type="molecule type" value="Genomic_DNA"/>
</dbReference>
<feature type="transmembrane region" description="Helical" evidence="1">
    <location>
        <begin position="76"/>
        <end position="98"/>
    </location>
</feature>
<dbReference type="InterPro" id="IPR046659">
    <property type="entry name" value="DUF6768"/>
</dbReference>
<sequence>MTDIDEKIRQALTAEDRALMETIGDEQTVFNLIGKSFRGKMKMFMVVAWVAMFAMFCFAVFSVIQFVAATEISTKINWGVAFIVSTQFLGGMKMWYFLELNKLASARDIRRLELRMIEKAS</sequence>
<name>X0T940_9ZZZZ</name>
<organism evidence="2">
    <name type="scientific">marine sediment metagenome</name>
    <dbReference type="NCBI Taxonomy" id="412755"/>
    <lineage>
        <taxon>unclassified sequences</taxon>
        <taxon>metagenomes</taxon>
        <taxon>ecological metagenomes</taxon>
    </lineage>
</organism>